<feature type="domain" description="Peptidase S11 D-alanyl-D-alanine carboxypeptidase A N-terminal" evidence="2">
    <location>
        <begin position="104"/>
        <end position="296"/>
    </location>
</feature>
<evidence type="ECO:0000313" key="3">
    <source>
        <dbReference type="EMBL" id="QIM15422.1"/>
    </source>
</evidence>
<dbReference type="GO" id="GO:0009002">
    <property type="term" value="F:serine-type D-Ala-D-Ala carboxypeptidase activity"/>
    <property type="evidence" value="ECO:0007669"/>
    <property type="project" value="InterPro"/>
</dbReference>
<feature type="region of interest" description="Disordered" evidence="1">
    <location>
        <begin position="1"/>
        <end position="23"/>
    </location>
</feature>
<dbReference type="RefSeq" id="WP_166321512.1">
    <property type="nucleotide sequence ID" value="NZ_CP049934.1"/>
</dbReference>
<feature type="compositionally biased region" description="Polar residues" evidence="1">
    <location>
        <begin position="1"/>
        <end position="18"/>
    </location>
</feature>
<dbReference type="EMBL" id="CP049934">
    <property type="protein sequence ID" value="QIM15422.1"/>
    <property type="molecule type" value="Genomic_DNA"/>
</dbReference>
<dbReference type="SUPFAM" id="SSF56601">
    <property type="entry name" value="beta-lactamase/transpeptidase-like"/>
    <property type="match status" value="1"/>
</dbReference>
<evidence type="ECO:0000256" key="1">
    <source>
        <dbReference type="SAM" id="MobiDB-lite"/>
    </source>
</evidence>
<keyword evidence="4" id="KW-1185">Reference proteome</keyword>
<dbReference type="InterPro" id="IPR001967">
    <property type="entry name" value="Peptidase_S11_N"/>
</dbReference>
<dbReference type="Proteomes" id="UP000501387">
    <property type="component" value="Chromosome"/>
</dbReference>
<dbReference type="AlphaFoldDB" id="A0A6G8FHB2"/>
<reference evidence="3 4" key="1">
    <citation type="submission" date="2020-03" db="EMBL/GenBank/DDBJ databases">
        <title>Leucobacter sp. nov., isolated from beetles.</title>
        <authorList>
            <person name="Hyun D.-W."/>
            <person name="Bae J.-W."/>
        </authorList>
    </citation>
    <scope>NUCLEOTIDE SEQUENCE [LARGE SCALE GENOMIC DNA]</scope>
    <source>
        <strain evidence="3 4">HDW9B</strain>
    </source>
</reference>
<evidence type="ECO:0000259" key="2">
    <source>
        <dbReference type="Pfam" id="PF00768"/>
    </source>
</evidence>
<organism evidence="3 4">
    <name type="scientific">Leucobacter insecticola</name>
    <dbReference type="NCBI Taxonomy" id="2714934"/>
    <lineage>
        <taxon>Bacteria</taxon>
        <taxon>Bacillati</taxon>
        <taxon>Actinomycetota</taxon>
        <taxon>Actinomycetes</taxon>
        <taxon>Micrococcales</taxon>
        <taxon>Microbacteriaceae</taxon>
        <taxon>Leucobacter</taxon>
    </lineage>
</organism>
<proteinExistence type="predicted"/>
<dbReference type="Gene3D" id="3.40.710.10">
    <property type="entry name" value="DD-peptidase/beta-lactamase superfamily"/>
    <property type="match status" value="1"/>
</dbReference>
<dbReference type="Pfam" id="PF00768">
    <property type="entry name" value="Peptidase_S11"/>
    <property type="match status" value="1"/>
</dbReference>
<dbReference type="KEGG" id="lins:G7067_01785"/>
<gene>
    <name evidence="3" type="ORF">G7067_01785</name>
</gene>
<dbReference type="InterPro" id="IPR012338">
    <property type="entry name" value="Beta-lactam/transpept-like"/>
</dbReference>
<protein>
    <recommendedName>
        <fullName evidence="2">Peptidase S11 D-alanyl-D-alanine carboxypeptidase A N-terminal domain-containing protein</fullName>
    </recommendedName>
</protein>
<sequence>MTQPASAPTSRPDNSGSSARKIAAARNTGRKVATTALAASGIVALLLGGYTAAVALTPLPEAIISIDAAAATQTLDPAAAQATVDAQDLPTAIGWLEGEEVWTNDPEPQPLASLSKMVTVLVGLEQRPLEAGSDGFTHVWTAEDARQQEEYLAMDGVAFPIPVGTEVTQRQMLTLIFLPSANDFAAAYADSIFGDNASYLSAVEDWKVRHDLDSLTMAEPTGMDEANTASAADVLRIARLVLNNPAAAEFTQMSTAELPWGIGVVENTNPLVATLPGVIGVKTGASSSAGYNLAVAQQIDVLGRNVTQLAVTLGRASKEDRAQSGRDALRAIALLPQETEVVAENEAVGTVTTVQGDRIPLLAERGSSSVLLPGESAERSVTLQATTLPVTATAGTRVGTIPIESPTGRDDIPVVTAETLTAPDFWWRVTHPVEVFGWG</sequence>
<accession>A0A6G8FHB2</accession>
<evidence type="ECO:0000313" key="4">
    <source>
        <dbReference type="Proteomes" id="UP000501387"/>
    </source>
</evidence>
<name>A0A6G8FHB2_9MICO</name>
<dbReference type="GO" id="GO:0006508">
    <property type="term" value="P:proteolysis"/>
    <property type="evidence" value="ECO:0007669"/>
    <property type="project" value="InterPro"/>
</dbReference>